<dbReference type="Proteomes" id="UP000046122">
    <property type="component" value="Unassembled WGS sequence"/>
</dbReference>
<keyword evidence="1 3" id="KW-0378">Hydrolase</keyword>
<dbReference type="InterPro" id="IPR000868">
    <property type="entry name" value="Isochorismatase-like_dom"/>
</dbReference>
<reference evidence="3 4" key="1">
    <citation type="submission" date="2014-08" db="EMBL/GenBank/DDBJ databases">
        <authorList>
            <person name="Moulin Lionel"/>
        </authorList>
    </citation>
    <scope>NUCLEOTIDE SEQUENCE [LARGE SCALE GENOMIC DNA]</scope>
</reference>
<dbReference type="CDD" id="cd00431">
    <property type="entry name" value="cysteine_hydrolases"/>
    <property type="match status" value="1"/>
</dbReference>
<evidence type="ECO:0000313" key="4">
    <source>
        <dbReference type="Proteomes" id="UP000046122"/>
    </source>
</evidence>
<dbReference type="InterPro" id="IPR050272">
    <property type="entry name" value="Isochorismatase-like_hydrls"/>
</dbReference>
<evidence type="ECO:0000313" key="3">
    <source>
        <dbReference type="EMBL" id="CDX52323.1"/>
    </source>
</evidence>
<organism evidence="3 4">
    <name type="scientific">Mesorhizobium plurifarium</name>
    <dbReference type="NCBI Taxonomy" id="69974"/>
    <lineage>
        <taxon>Bacteria</taxon>
        <taxon>Pseudomonadati</taxon>
        <taxon>Pseudomonadota</taxon>
        <taxon>Alphaproteobacteria</taxon>
        <taxon>Hyphomicrobiales</taxon>
        <taxon>Phyllobacteriaceae</taxon>
        <taxon>Mesorhizobium</taxon>
    </lineage>
</organism>
<dbReference type="EMBL" id="CCNE01000007">
    <property type="protein sequence ID" value="CDX52323.1"/>
    <property type="molecule type" value="Genomic_DNA"/>
</dbReference>
<accession>A0A090G4Z2</accession>
<proteinExistence type="predicted"/>
<dbReference type="PANTHER" id="PTHR43540">
    <property type="entry name" value="PEROXYUREIDOACRYLATE/UREIDOACRYLATE AMIDOHYDROLASE-RELATED"/>
    <property type="match status" value="1"/>
</dbReference>
<dbReference type="AlphaFoldDB" id="A0A090G4Z2"/>
<feature type="domain" description="Isochorismatase-like" evidence="2">
    <location>
        <begin position="78"/>
        <end position="259"/>
    </location>
</feature>
<name>A0A090G4Z2_MESPL</name>
<dbReference type="Gene3D" id="3.40.50.850">
    <property type="entry name" value="Isochorismatase-like"/>
    <property type="match status" value="1"/>
</dbReference>
<evidence type="ECO:0000256" key="1">
    <source>
        <dbReference type="ARBA" id="ARBA00022801"/>
    </source>
</evidence>
<dbReference type="GO" id="GO:0016787">
    <property type="term" value="F:hydrolase activity"/>
    <property type="evidence" value="ECO:0007669"/>
    <property type="project" value="UniProtKB-KW"/>
</dbReference>
<evidence type="ECO:0000259" key="2">
    <source>
        <dbReference type="Pfam" id="PF00857"/>
    </source>
</evidence>
<dbReference type="Pfam" id="PF00857">
    <property type="entry name" value="Isochorismatase"/>
    <property type="match status" value="1"/>
</dbReference>
<dbReference type="SUPFAM" id="SSF52499">
    <property type="entry name" value="Isochorismatase-like hydrolases"/>
    <property type="match status" value="1"/>
</dbReference>
<protein>
    <submittedName>
        <fullName evidence="3">Isochorismatase hydrolase (Modular protein)</fullName>
    </submittedName>
</protein>
<gene>
    <name evidence="3" type="ORF">MPL3365_150053</name>
</gene>
<dbReference type="PANTHER" id="PTHR43540:SF9">
    <property type="entry name" value="FAMILY HYDROLASE, PUTATIVE (AFU_ORTHOLOGUE AFUA_2G08700)-RELATED"/>
    <property type="match status" value="1"/>
</dbReference>
<dbReference type="InterPro" id="IPR036380">
    <property type="entry name" value="Isochorismatase-like_sf"/>
</dbReference>
<sequence length="282" mass="31223">MIVWVNNSRCADARPGTLRAWTAGRLPGTMRMEQPIVRHRGRKNRYALFLELLESRRPMIKAIPFDFPYDGRLEPQHTALLAIDLQEDFLSPTGYFARKGYDPSPLRAILPAVNRLIGAACAAGLTIIHTRQGYRADMADMTPYEKWRRKRAGLDGTDVLLRSGPGFQISADIDVAPQDIIIDKTCNSAFTYTDLELVLRAQDITHLLFTGCTTDVCVHTTLREACDRNFQCLTISDACASGDRYAHEAALHMVTVEDGVFGALADSEAVIAALRQLAGAAR</sequence>